<dbReference type="InterPro" id="IPR005511">
    <property type="entry name" value="SMP-30"/>
</dbReference>
<dbReference type="OrthoDB" id="423498at2759"/>
<keyword evidence="3" id="KW-0862">Zinc</keyword>
<reference evidence="5 6" key="1">
    <citation type="submission" date="2017-03" db="EMBL/GenBank/DDBJ databases">
        <title>Genome Survey of Euroglyphus maynei.</title>
        <authorList>
            <person name="Arlian L.G."/>
            <person name="Morgan M.S."/>
            <person name="Rider S.D."/>
        </authorList>
    </citation>
    <scope>NUCLEOTIDE SEQUENCE [LARGE SCALE GENOMIC DNA]</scope>
    <source>
        <strain evidence="5">Arlian Lab</strain>
        <tissue evidence="5">Whole body</tissue>
    </source>
</reference>
<keyword evidence="6" id="KW-1185">Reference proteome</keyword>
<dbReference type="GO" id="GO:0019853">
    <property type="term" value="P:L-ascorbic acid biosynthetic process"/>
    <property type="evidence" value="ECO:0007669"/>
    <property type="project" value="TreeGrafter"/>
</dbReference>
<dbReference type="InterPro" id="IPR011042">
    <property type="entry name" value="6-blade_b-propeller_TolB-like"/>
</dbReference>
<keyword evidence="3" id="KW-0479">Metal-binding</keyword>
<evidence type="ECO:0000313" key="6">
    <source>
        <dbReference type="Proteomes" id="UP000194236"/>
    </source>
</evidence>
<dbReference type="SUPFAM" id="SSF63829">
    <property type="entry name" value="Calcium-dependent phosphotriesterase"/>
    <property type="match status" value="1"/>
</dbReference>
<protein>
    <recommendedName>
        <fullName evidence="4">SMP-30/Gluconolactonase/LRE-like region domain-containing protein</fullName>
    </recommendedName>
</protein>
<comment type="cofactor">
    <cofactor evidence="3">
        <name>Zn(2+)</name>
        <dbReference type="ChEBI" id="CHEBI:29105"/>
    </cofactor>
    <text evidence="3">Binds 1 divalent metal cation per subunit.</text>
</comment>
<feature type="binding site" evidence="3">
    <location>
        <position position="41"/>
    </location>
    <ligand>
        <name>substrate</name>
    </ligand>
</feature>
<evidence type="ECO:0000256" key="2">
    <source>
        <dbReference type="PIRSR" id="PIRSR605511-1"/>
    </source>
</evidence>
<accession>A0A1Y3ALG9</accession>
<evidence type="ECO:0000313" key="5">
    <source>
        <dbReference type="EMBL" id="OTF69282.1"/>
    </source>
</evidence>
<dbReference type="Pfam" id="PF08450">
    <property type="entry name" value="SGL"/>
    <property type="match status" value="1"/>
</dbReference>
<gene>
    <name evidence="5" type="ORF">BLA29_006474</name>
</gene>
<dbReference type="PANTHER" id="PTHR10907:SF47">
    <property type="entry name" value="REGUCALCIN"/>
    <property type="match status" value="1"/>
</dbReference>
<name>A0A1Y3ALG9_EURMA</name>
<feature type="non-terminal residue" evidence="5">
    <location>
        <position position="1"/>
    </location>
</feature>
<comment type="caution">
    <text evidence="5">The sequence shown here is derived from an EMBL/GenBank/DDBJ whole genome shotgun (WGS) entry which is preliminary data.</text>
</comment>
<dbReference type="PRINTS" id="PR01790">
    <property type="entry name" value="SMP30FAMILY"/>
</dbReference>
<dbReference type="GO" id="GO:0004341">
    <property type="term" value="F:gluconolactonase activity"/>
    <property type="evidence" value="ECO:0007669"/>
    <property type="project" value="TreeGrafter"/>
</dbReference>
<organism evidence="5 6">
    <name type="scientific">Euroglyphus maynei</name>
    <name type="common">Mayne's house dust mite</name>
    <dbReference type="NCBI Taxonomy" id="6958"/>
    <lineage>
        <taxon>Eukaryota</taxon>
        <taxon>Metazoa</taxon>
        <taxon>Ecdysozoa</taxon>
        <taxon>Arthropoda</taxon>
        <taxon>Chelicerata</taxon>
        <taxon>Arachnida</taxon>
        <taxon>Acari</taxon>
        <taxon>Acariformes</taxon>
        <taxon>Sarcoptiformes</taxon>
        <taxon>Astigmata</taxon>
        <taxon>Psoroptidia</taxon>
        <taxon>Analgoidea</taxon>
        <taxon>Pyroglyphidae</taxon>
        <taxon>Pyroglyphinae</taxon>
        <taxon>Euroglyphus</taxon>
    </lineage>
</organism>
<evidence type="ECO:0000259" key="4">
    <source>
        <dbReference type="Pfam" id="PF08450"/>
    </source>
</evidence>
<proteinExistence type="inferred from homology"/>
<sequence length="242" mass="27126">VVLPVNNGNDVVISVGTSLILFNLQTKTEKLIDKISANGLRFNDGKCDPSGRIWIGTMGKNDMKNANSALYRLNPLTNKLEVILSNGICWSLDSKKMYYIDSMKRSVFLFDYDIDNGNIANKRTFLDMNDNEDFTSDEFPDGMTIDVKGNLWIAMYRGSRIVNVDGQNGKLLQSIQMPTSLITSVCFGGENLDAMYVTSGRHNLTDEEKIKQPLGGYCFRVTSNDPDFKGYKPNFNANIKEI</sequence>
<dbReference type="AlphaFoldDB" id="A0A1Y3ALG9"/>
<feature type="domain" description="SMP-30/Gluconolactonase/LRE-like region" evidence="4">
    <location>
        <begin position="7"/>
        <end position="200"/>
    </location>
</feature>
<dbReference type="Gene3D" id="2.120.10.30">
    <property type="entry name" value="TolB, C-terminal domain"/>
    <property type="match status" value="1"/>
</dbReference>
<dbReference type="PANTHER" id="PTHR10907">
    <property type="entry name" value="REGUCALCIN"/>
    <property type="match status" value="1"/>
</dbReference>
<dbReference type="Proteomes" id="UP000194236">
    <property type="component" value="Unassembled WGS sequence"/>
</dbReference>
<evidence type="ECO:0000256" key="1">
    <source>
        <dbReference type="ARBA" id="ARBA00008853"/>
    </source>
</evidence>
<feature type="binding site" evidence="3">
    <location>
        <position position="141"/>
    </location>
    <ligand>
        <name>a divalent metal cation</name>
        <dbReference type="ChEBI" id="CHEBI:60240"/>
    </ligand>
</feature>
<feature type="binding site" evidence="3">
    <location>
        <position position="43"/>
    </location>
    <ligand>
        <name>substrate</name>
    </ligand>
</feature>
<feature type="binding site" evidence="3">
    <location>
        <position position="86"/>
    </location>
    <ligand>
        <name>a divalent metal cation</name>
        <dbReference type="ChEBI" id="CHEBI:60240"/>
    </ligand>
</feature>
<feature type="active site" description="Proton donor/acceptor" evidence="2">
    <location>
        <position position="141"/>
    </location>
</feature>
<dbReference type="EMBL" id="MUJZ01071370">
    <property type="protein sequence ID" value="OTF69282.1"/>
    <property type="molecule type" value="Genomic_DNA"/>
</dbReference>
<evidence type="ECO:0000256" key="3">
    <source>
        <dbReference type="PIRSR" id="PIRSR605511-2"/>
    </source>
</evidence>
<dbReference type="GO" id="GO:0005509">
    <property type="term" value="F:calcium ion binding"/>
    <property type="evidence" value="ECO:0007669"/>
    <property type="project" value="TreeGrafter"/>
</dbReference>
<comment type="similarity">
    <text evidence="1">Belongs to the SMP-30/CGR1 family.</text>
</comment>
<dbReference type="InterPro" id="IPR013658">
    <property type="entry name" value="SGL"/>
</dbReference>